<dbReference type="AlphaFoldDB" id="A0A6A6X2I5"/>
<accession>A0A6A6X2I5</accession>
<dbReference type="Gene3D" id="3.40.630.30">
    <property type="match status" value="1"/>
</dbReference>
<evidence type="ECO:0000259" key="1">
    <source>
        <dbReference type="PROSITE" id="PS51186"/>
    </source>
</evidence>
<dbReference type="GO" id="GO:0016747">
    <property type="term" value="F:acyltransferase activity, transferring groups other than amino-acyl groups"/>
    <property type="evidence" value="ECO:0007669"/>
    <property type="project" value="InterPro"/>
</dbReference>
<dbReference type="Pfam" id="PF00583">
    <property type="entry name" value="Acetyltransf_1"/>
    <property type="match status" value="1"/>
</dbReference>
<dbReference type="Proteomes" id="UP000799757">
    <property type="component" value="Unassembled WGS sequence"/>
</dbReference>
<gene>
    <name evidence="2" type="ORF">K505DRAFT_251356</name>
</gene>
<name>A0A6A6X2I5_9PLEO</name>
<reference evidence="2" key="1">
    <citation type="journal article" date="2020" name="Stud. Mycol.">
        <title>101 Dothideomycetes genomes: a test case for predicting lifestyles and emergence of pathogens.</title>
        <authorList>
            <person name="Haridas S."/>
            <person name="Albert R."/>
            <person name="Binder M."/>
            <person name="Bloem J."/>
            <person name="Labutti K."/>
            <person name="Salamov A."/>
            <person name="Andreopoulos B."/>
            <person name="Baker S."/>
            <person name="Barry K."/>
            <person name="Bills G."/>
            <person name="Bluhm B."/>
            <person name="Cannon C."/>
            <person name="Castanera R."/>
            <person name="Culley D."/>
            <person name="Daum C."/>
            <person name="Ezra D."/>
            <person name="Gonzalez J."/>
            <person name="Henrissat B."/>
            <person name="Kuo A."/>
            <person name="Liang C."/>
            <person name="Lipzen A."/>
            <person name="Lutzoni F."/>
            <person name="Magnuson J."/>
            <person name="Mondo S."/>
            <person name="Nolan M."/>
            <person name="Ohm R."/>
            <person name="Pangilinan J."/>
            <person name="Park H.-J."/>
            <person name="Ramirez L."/>
            <person name="Alfaro M."/>
            <person name="Sun H."/>
            <person name="Tritt A."/>
            <person name="Yoshinaga Y."/>
            <person name="Zwiers L.-H."/>
            <person name="Turgeon B."/>
            <person name="Goodwin S."/>
            <person name="Spatafora J."/>
            <person name="Crous P."/>
            <person name="Grigoriev I."/>
        </authorList>
    </citation>
    <scope>NUCLEOTIDE SEQUENCE</scope>
    <source>
        <strain evidence="2">CBS 109.77</strain>
    </source>
</reference>
<dbReference type="InterPro" id="IPR053144">
    <property type="entry name" value="Acetyltransferase_Butenolide"/>
</dbReference>
<feature type="domain" description="N-acetyltransferase" evidence="1">
    <location>
        <begin position="1"/>
        <end position="160"/>
    </location>
</feature>
<protein>
    <recommendedName>
        <fullName evidence="1">N-acetyltransferase domain-containing protein</fullName>
    </recommendedName>
</protein>
<organism evidence="2 3">
    <name type="scientific">Melanomma pulvis-pyrius CBS 109.77</name>
    <dbReference type="NCBI Taxonomy" id="1314802"/>
    <lineage>
        <taxon>Eukaryota</taxon>
        <taxon>Fungi</taxon>
        <taxon>Dikarya</taxon>
        <taxon>Ascomycota</taxon>
        <taxon>Pezizomycotina</taxon>
        <taxon>Dothideomycetes</taxon>
        <taxon>Pleosporomycetidae</taxon>
        <taxon>Pleosporales</taxon>
        <taxon>Melanommataceae</taxon>
        <taxon>Melanomma</taxon>
    </lineage>
</organism>
<proteinExistence type="predicted"/>
<sequence length="176" mass="19575">MDPREWQRTANGQAFLVSTAQDVLPIEFVQEALDNPAVFWAKSSSVANTKTMLDNSCTLGLFKVQDGTHTPIGMARMVTDYVTLAYLTDVYVLEEYRAFGLGKWLISCCREIVQDMPHLRWMLLMTGNAQAERFYQRELGMEVMGTRADEHVVAMGARKAHIETAGAAGASHASRA</sequence>
<dbReference type="CDD" id="cd04301">
    <property type="entry name" value="NAT_SF"/>
    <property type="match status" value="1"/>
</dbReference>
<dbReference type="InterPro" id="IPR016181">
    <property type="entry name" value="Acyl_CoA_acyltransferase"/>
</dbReference>
<dbReference type="PANTHER" id="PTHR43233">
    <property type="entry name" value="FAMILY N-ACETYLTRANSFERASE, PUTATIVE (AFU_ORTHOLOGUE AFUA_6G03350)-RELATED"/>
    <property type="match status" value="1"/>
</dbReference>
<dbReference type="PANTHER" id="PTHR43233:SF1">
    <property type="entry name" value="FAMILY N-ACETYLTRANSFERASE, PUTATIVE (AFU_ORTHOLOGUE AFUA_6G03350)-RELATED"/>
    <property type="match status" value="1"/>
</dbReference>
<evidence type="ECO:0000313" key="3">
    <source>
        <dbReference type="Proteomes" id="UP000799757"/>
    </source>
</evidence>
<dbReference type="SUPFAM" id="SSF55729">
    <property type="entry name" value="Acyl-CoA N-acyltransferases (Nat)"/>
    <property type="match status" value="1"/>
</dbReference>
<keyword evidence="3" id="KW-1185">Reference proteome</keyword>
<dbReference type="EMBL" id="MU002079">
    <property type="protein sequence ID" value="KAF2790353.1"/>
    <property type="molecule type" value="Genomic_DNA"/>
</dbReference>
<dbReference type="InterPro" id="IPR000182">
    <property type="entry name" value="GNAT_dom"/>
</dbReference>
<dbReference type="OrthoDB" id="10039976at2759"/>
<evidence type="ECO:0000313" key="2">
    <source>
        <dbReference type="EMBL" id="KAF2790353.1"/>
    </source>
</evidence>
<dbReference type="PROSITE" id="PS51186">
    <property type="entry name" value="GNAT"/>
    <property type="match status" value="1"/>
</dbReference>